<dbReference type="EMBL" id="CCDI010000004">
    <property type="protein sequence ID" value="CDQ25212.1"/>
    <property type="molecule type" value="Genomic_DNA"/>
</dbReference>
<dbReference type="Proteomes" id="UP000028868">
    <property type="component" value="Unassembled WGS sequence"/>
</dbReference>
<evidence type="ECO:0000313" key="2">
    <source>
        <dbReference type="EMBL" id="CDQ25212.1"/>
    </source>
</evidence>
<name>A0A024P9X7_9BACI</name>
<sequence length="61" mass="6858">MKKRNCGRKIEVPGKLPIKPKKREKECKPEPEQCPEEPKPCPTTCKCNAEAPGPKPAKMED</sequence>
<keyword evidence="3" id="KW-1185">Reference proteome</keyword>
<protein>
    <submittedName>
        <fullName evidence="2">Uncharacterized protein</fullName>
    </submittedName>
</protein>
<feature type="compositionally biased region" description="Basic and acidic residues" evidence="1">
    <location>
        <begin position="23"/>
        <end position="39"/>
    </location>
</feature>
<reference evidence="3" key="1">
    <citation type="submission" date="2014-03" db="EMBL/GenBank/DDBJ databases">
        <authorList>
            <person name="Urmite Genomes U."/>
        </authorList>
    </citation>
    <scope>NUCLEOTIDE SEQUENCE [LARGE SCALE GENOMIC DNA]</scope>
    <source>
        <strain evidence="3">HD-03</strain>
    </source>
</reference>
<evidence type="ECO:0000313" key="3">
    <source>
        <dbReference type="Proteomes" id="UP000028868"/>
    </source>
</evidence>
<comment type="caution">
    <text evidence="2">The sequence shown here is derived from an EMBL/GenBank/DDBJ whole genome shotgun (WGS) entry which is preliminary data.</text>
</comment>
<evidence type="ECO:0000256" key="1">
    <source>
        <dbReference type="SAM" id="MobiDB-lite"/>
    </source>
</evidence>
<proteinExistence type="predicted"/>
<dbReference type="AlphaFoldDB" id="A0A024P9X7"/>
<gene>
    <name evidence="2" type="ORF">BN983_03523</name>
</gene>
<accession>A0A024P9X7</accession>
<organism evidence="2 3">
    <name type="scientific">Halobacillus karajensis</name>
    <dbReference type="NCBI Taxonomy" id="195088"/>
    <lineage>
        <taxon>Bacteria</taxon>
        <taxon>Bacillati</taxon>
        <taxon>Bacillota</taxon>
        <taxon>Bacilli</taxon>
        <taxon>Bacillales</taxon>
        <taxon>Bacillaceae</taxon>
        <taxon>Halobacillus</taxon>
    </lineage>
</organism>
<dbReference type="RefSeq" id="WP_035510571.1">
    <property type="nucleotide sequence ID" value="NZ_CCDH010000002.1"/>
</dbReference>
<feature type="region of interest" description="Disordered" evidence="1">
    <location>
        <begin position="1"/>
        <end position="61"/>
    </location>
</feature>
<reference evidence="2 3" key="2">
    <citation type="submission" date="2014-05" db="EMBL/GenBank/DDBJ databases">
        <title>Draft genome sequence of Halobacillus karajensis HK-03.</title>
        <authorList>
            <person name="Khelaifia S."/>
            <person name="Croce O."/>
            <person name="Lagier J.C."/>
            <person name="Raoult D."/>
        </authorList>
    </citation>
    <scope>NUCLEOTIDE SEQUENCE [LARGE SCALE GENOMIC DNA]</scope>
    <source>
        <strain evidence="2 3">HD-03</strain>
    </source>
</reference>